<evidence type="ECO:0000256" key="1">
    <source>
        <dbReference type="ARBA" id="ARBA00022443"/>
    </source>
</evidence>
<accession>A0A178JA36</accession>
<dbReference type="InterPro" id="IPR014593">
    <property type="entry name" value="UCP034961_SH3_2"/>
</dbReference>
<evidence type="ECO:0000313" key="5">
    <source>
        <dbReference type="Proteomes" id="UP000094761"/>
    </source>
</evidence>
<dbReference type="Proteomes" id="UP000094761">
    <property type="component" value="Unassembled WGS sequence"/>
</dbReference>
<sequence>MEYKVVKEYLDAPDSPIQVVTGEVLDLVEESDPKGDWANWVLCRGNNKQGWVPKQILDIDAGAVTVLEDYTAVEHSLKLGERVVKIYELNGWIWCRKLDSSEQVAWAPLNHLVSI</sequence>
<keyword evidence="6" id="KW-1185">Reference proteome</keyword>
<dbReference type="InterPro" id="IPR001452">
    <property type="entry name" value="SH3_domain"/>
</dbReference>
<dbReference type="SUPFAM" id="SSF50044">
    <property type="entry name" value="SH3-domain"/>
    <property type="match status" value="1"/>
</dbReference>
<evidence type="ECO:0000313" key="4">
    <source>
        <dbReference type="EMBL" id="OAM98447.1"/>
    </source>
</evidence>
<dbReference type="RefSeq" id="WP_069669584.1">
    <property type="nucleotide sequence ID" value="NZ_JAPFIM010000018.1"/>
</dbReference>
<feature type="domain" description="SH3" evidence="2">
    <location>
        <begin position="3"/>
        <end position="58"/>
    </location>
</feature>
<dbReference type="EMBL" id="JAPFIT010000010">
    <property type="protein sequence ID" value="MDC5738693.1"/>
    <property type="molecule type" value="Genomic_DNA"/>
</dbReference>
<dbReference type="GeneID" id="78078672"/>
<reference evidence="3" key="2">
    <citation type="submission" date="2022-11" db="EMBL/GenBank/DDBJ databases">
        <title>Role of the vibriolysin VemA secreted by the emergent pathogen Vibrio europaeus in the colonization of Manila clam mucus.</title>
        <authorList>
            <person name="Martinez C."/>
            <person name="Rodriguez S."/>
            <person name="Vences A."/>
            <person name="Barja J.L."/>
            <person name="Toranzo A.E."/>
            <person name="Dubert J."/>
        </authorList>
    </citation>
    <scope>NUCLEOTIDE SEQUENCE</scope>
    <source>
        <strain evidence="3">3454</strain>
    </source>
</reference>
<evidence type="ECO:0000313" key="6">
    <source>
        <dbReference type="Proteomes" id="UP001150001"/>
    </source>
</evidence>
<evidence type="ECO:0000259" key="2">
    <source>
        <dbReference type="Pfam" id="PF07653"/>
    </source>
</evidence>
<comment type="caution">
    <text evidence="4">The sequence shown here is derived from an EMBL/GenBank/DDBJ whole genome shotgun (WGS) entry which is preliminary data.</text>
</comment>
<protein>
    <submittedName>
        <fullName evidence="3">SH3 domain-containing protein</fullName>
    </submittedName>
</protein>
<evidence type="ECO:0000313" key="3">
    <source>
        <dbReference type="EMBL" id="MDC5738693.1"/>
    </source>
</evidence>
<dbReference type="Proteomes" id="UP001150001">
    <property type="component" value="Unassembled WGS sequence"/>
</dbReference>
<dbReference type="Gene3D" id="2.30.30.40">
    <property type="entry name" value="SH3 Domains"/>
    <property type="match status" value="1"/>
</dbReference>
<proteinExistence type="predicted"/>
<dbReference type="InterPro" id="IPR036028">
    <property type="entry name" value="SH3-like_dom_sf"/>
</dbReference>
<gene>
    <name evidence="4" type="ORF">AZ468_23335</name>
    <name evidence="3" type="ORF">OPW20_01380</name>
</gene>
<dbReference type="OrthoDB" id="1030757at2"/>
<organism evidence="4 5">
    <name type="scientific">Vibrio europaeus</name>
    <dbReference type="NCBI Taxonomy" id="300876"/>
    <lineage>
        <taxon>Bacteria</taxon>
        <taxon>Pseudomonadati</taxon>
        <taxon>Pseudomonadota</taxon>
        <taxon>Gammaproteobacteria</taxon>
        <taxon>Vibrionales</taxon>
        <taxon>Vibrionaceae</taxon>
        <taxon>Vibrio</taxon>
        <taxon>Vibrio oreintalis group</taxon>
    </lineage>
</organism>
<name>A0A178JA36_9VIBR</name>
<dbReference type="AlphaFoldDB" id="A0A178JA36"/>
<keyword evidence="1" id="KW-0728">SH3 domain</keyword>
<dbReference type="Pfam" id="PF07653">
    <property type="entry name" value="SH3_2"/>
    <property type="match status" value="1"/>
</dbReference>
<dbReference type="EMBL" id="LUAX01000007">
    <property type="protein sequence ID" value="OAM98447.1"/>
    <property type="molecule type" value="Genomic_DNA"/>
</dbReference>
<reference evidence="4 5" key="1">
    <citation type="submission" date="2016-03" db="EMBL/GenBank/DDBJ databases">
        <title>Draft genome sequence of the Vibrio tubiashii subs. europaeus.</title>
        <authorList>
            <person name="Spinard E."/>
            <person name="Dubert J."/>
            <person name="Nelson D.R."/>
            <person name="Barja J.L."/>
        </authorList>
    </citation>
    <scope>NUCLEOTIDE SEQUENCE [LARGE SCALE GENOMIC DNA]</scope>
    <source>
        <strain evidence="5">PP-638</strain>
        <strain evidence="4">PP2-638</strain>
    </source>
</reference>
<dbReference type="PIRSF" id="PIRSF034961">
    <property type="entry name" value="UCP034961_SH3_2"/>
    <property type="match status" value="1"/>
</dbReference>